<dbReference type="PANTHER" id="PTHR33678">
    <property type="entry name" value="BLL1576 PROTEIN"/>
    <property type="match status" value="1"/>
</dbReference>
<dbReference type="EMBL" id="LT984815">
    <property type="protein sequence ID" value="SPD69606.1"/>
    <property type="molecule type" value="Genomic_DNA"/>
</dbReference>
<reference evidence="4 5" key="1">
    <citation type="submission" date="2018-01" db="EMBL/GenBank/DDBJ databases">
        <authorList>
            <person name="Clerissi C."/>
        </authorList>
    </citation>
    <scope>NUCLEOTIDE SEQUENCE [LARGE SCALE GENOMIC DNA]</scope>
    <source>
        <strain evidence="4">Cupriavidus taiwanensis SWF 66322</strain>
        <plasmid evidence="5">cbm2636p</plasmid>
    </source>
</reference>
<dbReference type="Proteomes" id="UP000254259">
    <property type="component" value="Plasmid CBM2636p"/>
</dbReference>
<name>A0A375HYC8_9BURK</name>
<feature type="region of interest" description="Disordered" evidence="1">
    <location>
        <begin position="82"/>
        <end position="101"/>
    </location>
</feature>
<dbReference type="Pfam" id="PF13005">
    <property type="entry name" value="zf-IS66"/>
    <property type="match status" value="1"/>
</dbReference>
<feature type="domain" description="Transposase IS66 zinc-finger binding" evidence="2">
    <location>
        <begin position="120"/>
        <end position="163"/>
    </location>
</feature>
<accession>A0A375HYC8</accession>
<evidence type="ECO:0000313" key="5">
    <source>
        <dbReference type="Proteomes" id="UP000254259"/>
    </source>
</evidence>
<feature type="domain" description="Transposase TnpC homeodomain" evidence="3">
    <location>
        <begin position="42"/>
        <end position="112"/>
    </location>
</feature>
<dbReference type="InterPro" id="IPR024463">
    <property type="entry name" value="Transposase_TnpC_homeodom"/>
</dbReference>
<dbReference type="InterPro" id="IPR024474">
    <property type="entry name" value="Znf_dom_IS66"/>
</dbReference>
<dbReference type="PANTHER" id="PTHR33678:SF1">
    <property type="entry name" value="BLL1576 PROTEIN"/>
    <property type="match status" value="1"/>
</dbReference>
<dbReference type="OMA" id="ANTSMRC"/>
<dbReference type="Pfam" id="PF13007">
    <property type="entry name" value="LZ_Tnp_IS66"/>
    <property type="match status" value="1"/>
</dbReference>
<geneLocation type="plasmid" evidence="5">
    <name>cbm2636p</name>
</geneLocation>
<dbReference type="InterPro" id="IPR052344">
    <property type="entry name" value="Transposase-related"/>
</dbReference>
<evidence type="ECO:0000256" key="1">
    <source>
        <dbReference type="SAM" id="MobiDB-lite"/>
    </source>
</evidence>
<organism evidence="4 5">
    <name type="scientific">Cupriavidus taiwanensis</name>
    <dbReference type="NCBI Taxonomy" id="164546"/>
    <lineage>
        <taxon>Bacteria</taxon>
        <taxon>Pseudomonadati</taxon>
        <taxon>Pseudomonadota</taxon>
        <taxon>Betaproteobacteria</taxon>
        <taxon>Burkholderiales</taxon>
        <taxon>Burkholderiaceae</taxon>
        <taxon>Cupriavidus</taxon>
    </lineage>
</organism>
<gene>
    <name evidence="4" type="ORF">CBM2636_P20293</name>
</gene>
<dbReference type="AlphaFoldDB" id="A0A375HYC8"/>
<protein>
    <submittedName>
        <fullName evidence="4">Transposase</fullName>
    </submittedName>
</protein>
<evidence type="ECO:0000259" key="2">
    <source>
        <dbReference type="Pfam" id="PF13005"/>
    </source>
</evidence>
<evidence type="ECO:0000259" key="3">
    <source>
        <dbReference type="Pfam" id="PF13007"/>
    </source>
</evidence>
<proteinExistence type="predicted"/>
<sequence length="224" mass="25212">MPIDPSDLPDDIEALKALVLAQRESIVLMERALAVRSMEIEQLNLQISKLRRMQFGQKSEKLDRQIEQLETRLEDLLAEEGAAETEVDPQATPSVRKKAVRKPLPEHLEREERILEPETEACPECGGKLKPLGEDISEQLDIISNSFRVIRQVRRKKACACCDCIVQAAAPSRPMSAALPRRDCTLTYWLPNTLIINRLDSVKQDGRSSDNHFGRLAGMIVGEC</sequence>
<keyword evidence="4" id="KW-0614">Plasmid</keyword>
<evidence type="ECO:0000313" key="4">
    <source>
        <dbReference type="EMBL" id="SPD69606.1"/>
    </source>
</evidence>